<name>A0AAV2I347_LYMST</name>
<dbReference type="FunFam" id="2.110.10.10:FF:000005">
    <property type="entry name" value="Stromelysin-3 preproprotein"/>
    <property type="match status" value="1"/>
</dbReference>
<keyword evidence="2" id="KW-0645">Protease</keyword>
<dbReference type="GO" id="GO:0004222">
    <property type="term" value="F:metalloendopeptidase activity"/>
    <property type="evidence" value="ECO:0007669"/>
    <property type="project" value="InterPro"/>
</dbReference>
<feature type="repeat" description="Hemopexin" evidence="11">
    <location>
        <begin position="546"/>
        <end position="589"/>
    </location>
</feature>
<feature type="active site" evidence="9">
    <location>
        <position position="457"/>
    </location>
</feature>
<feature type="binding site" evidence="10">
    <location>
        <position position="433"/>
    </location>
    <ligand>
        <name>Zn(2+)</name>
        <dbReference type="ChEBI" id="CHEBI:29105"/>
        <label>1</label>
    </ligand>
</feature>
<feature type="binding site" evidence="10">
    <location>
        <position position="436"/>
    </location>
    <ligand>
        <name>Ca(2+)</name>
        <dbReference type="ChEBI" id="CHEBI:29108"/>
        <label>1</label>
    </ligand>
</feature>
<dbReference type="Pfam" id="PF00045">
    <property type="entry name" value="Hemopexin"/>
    <property type="match status" value="4"/>
</dbReference>
<dbReference type="PROSITE" id="PS51642">
    <property type="entry name" value="HEMOPEXIN_2"/>
    <property type="match status" value="4"/>
</dbReference>
<evidence type="ECO:0000313" key="14">
    <source>
        <dbReference type="EMBL" id="CAL1540593.1"/>
    </source>
</evidence>
<feature type="repeat" description="Hemopexin" evidence="11">
    <location>
        <begin position="593"/>
        <end position="639"/>
    </location>
</feature>
<evidence type="ECO:0000256" key="4">
    <source>
        <dbReference type="ARBA" id="ARBA00022737"/>
    </source>
</evidence>
<feature type="binding site" evidence="10">
    <location>
        <position position="420"/>
    </location>
    <ligand>
        <name>Zn(2+)</name>
        <dbReference type="ChEBI" id="CHEBI:29105"/>
        <label>1</label>
    </ligand>
</feature>
<feature type="binding site" evidence="10">
    <location>
        <position position="456"/>
    </location>
    <ligand>
        <name>Zn(2+)</name>
        <dbReference type="ChEBI" id="CHEBI:29105"/>
        <label>2</label>
        <note>catalytic</note>
    </ligand>
</feature>
<comment type="cofactor">
    <cofactor evidence="10">
        <name>Ca(2+)</name>
        <dbReference type="ChEBI" id="CHEBI:29108"/>
    </cofactor>
    <text evidence="10">Can bind about 5 Ca(2+) ions per subunit.</text>
</comment>
<dbReference type="InterPro" id="IPR021190">
    <property type="entry name" value="Pept_M10A"/>
</dbReference>
<dbReference type="SUPFAM" id="SSF55486">
    <property type="entry name" value="Metalloproteases ('zincins'), catalytic domain"/>
    <property type="match status" value="1"/>
</dbReference>
<dbReference type="InterPro" id="IPR006026">
    <property type="entry name" value="Peptidase_Metallo"/>
</dbReference>
<evidence type="ECO:0000256" key="1">
    <source>
        <dbReference type="ARBA" id="ARBA00010370"/>
    </source>
</evidence>
<dbReference type="PANTHER" id="PTHR10201:SF308">
    <property type="entry name" value="MATRIX METALLOPROTEINASE 2"/>
    <property type="match status" value="1"/>
</dbReference>
<feature type="compositionally biased region" description="Polar residues" evidence="12">
    <location>
        <begin position="61"/>
        <end position="70"/>
    </location>
</feature>
<feature type="binding site" evidence="10">
    <location>
        <position position="429"/>
    </location>
    <ligand>
        <name>Ca(2+)</name>
        <dbReference type="ChEBI" id="CHEBI:29108"/>
        <label>2</label>
    </ligand>
</feature>
<feature type="binding site" description="in inhibited form" evidence="10">
    <location>
        <position position="311"/>
    </location>
    <ligand>
        <name>Zn(2+)</name>
        <dbReference type="ChEBI" id="CHEBI:29105"/>
        <label>2</label>
        <note>catalytic</note>
    </ligand>
</feature>
<organism evidence="14 15">
    <name type="scientific">Lymnaea stagnalis</name>
    <name type="common">Great pond snail</name>
    <name type="synonym">Helix stagnalis</name>
    <dbReference type="NCBI Taxonomy" id="6523"/>
    <lineage>
        <taxon>Eukaryota</taxon>
        <taxon>Metazoa</taxon>
        <taxon>Spiralia</taxon>
        <taxon>Lophotrochozoa</taxon>
        <taxon>Mollusca</taxon>
        <taxon>Gastropoda</taxon>
        <taxon>Heterobranchia</taxon>
        <taxon>Euthyneura</taxon>
        <taxon>Panpulmonata</taxon>
        <taxon>Hygrophila</taxon>
        <taxon>Lymnaeoidea</taxon>
        <taxon>Lymnaeidae</taxon>
        <taxon>Lymnaea</taxon>
    </lineage>
</organism>
<evidence type="ECO:0000256" key="9">
    <source>
        <dbReference type="PIRSR" id="PIRSR621190-1"/>
    </source>
</evidence>
<evidence type="ECO:0000256" key="5">
    <source>
        <dbReference type="ARBA" id="ARBA00022801"/>
    </source>
</evidence>
<keyword evidence="4" id="KW-0677">Repeat</keyword>
<keyword evidence="8" id="KW-0865">Zymogen</keyword>
<feature type="compositionally biased region" description="Basic and acidic residues" evidence="12">
    <location>
        <begin position="72"/>
        <end position="85"/>
    </location>
</feature>
<feature type="binding site" evidence="10">
    <location>
        <position position="649"/>
    </location>
    <ligand>
        <name>Ca(2+)</name>
        <dbReference type="ChEBI" id="CHEBI:29108"/>
        <label>5</label>
    </ligand>
</feature>
<dbReference type="FunFam" id="3.40.390.10:FF:000022">
    <property type="entry name" value="Matrix metalloproteinase 1, isoform C"/>
    <property type="match status" value="1"/>
</dbReference>
<feature type="binding site" evidence="10">
    <location>
        <position position="466"/>
    </location>
    <ligand>
        <name>Zn(2+)</name>
        <dbReference type="ChEBI" id="CHEBI:29105"/>
        <label>2</label>
        <note>catalytic</note>
    </ligand>
</feature>
<reference evidence="14 15" key="1">
    <citation type="submission" date="2024-04" db="EMBL/GenBank/DDBJ databases">
        <authorList>
            <consortium name="Genoscope - CEA"/>
            <person name="William W."/>
        </authorList>
    </citation>
    <scope>NUCLEOTIDE SEQUENCE [LARGE SCALE GENOMIC DNA]</scope>
</reference>
<accession>A0AAV2I347</accession>
<keyword evidence="7" id="KW-0482">Metalloprotease</keyword>
<dbReference type="SUPFAM" id="SSF47090">
    <property type="entry name" value="PGBD-like"/>
    <property type="match status" value="1"/>
</dbReference>
<dbReference type="PANTHER" id="PTHR10201">
    <property type="entry name" value="MATRIX METALLOPROTEINASE"/>
    <property type="match status" value="1"/>
</dbReference>
<dbReference type="CDD" id="cd00094">
    <property type="entry name" value="HX"/>
    <property type="match status" value="1"/>
</dbReference>
<dbReference type="GO" id="GO:0005615">
    <property type="term" value="C:extracellular space"/>
    <property type="evidence" value="ECO:0007669"/>
    <property type="project" value="TreeGrafter"/>
</dbReference>
<dbReference type="GO" id="GO:0030198">
    <property type="term" value="P:extracellular matrix organization"/>
    <property type="evidence" value="ECO:0007669"/>
    <property type="project" value="TreeGrafter"/>
</dbReference>
<feature type="binding site" evidence="10">
    <location>
        <position position="438"/>
    </location>
    <ligand>
        <name>Ca(2+)</name>
        <dbReference type="ChEBI" id="CHEBI:29108"/>
        <label>3</label>
    </ligand>
</feature>
<feature type="binding site" evidence="10">
    <location>
        <position position="395"/>
    </location>
    <ligand>
        <name>Ca(2+)</name>
        <dbReference type="ChEBI" id="CHEBI:29108"/>
        <label>2</label>
    </ligand>
</feature>
<evidence type="ECO:0000256" key="8">
    <source>
        <dbReference type="ARBA" id="ARBA00023145"/>
    </source>
</evidence>
<dbReference type="InterPro" id="IPR036375">
    <property type="entry name" value="Hemopexin-like_dom_sf"/>
</dbReference>
<dbReference type="GO" id="GO:0031012">
    <property type="term" value="C:extracellular matrix"/>
    <property type="evidence" value="ECO:0007669"/>
    <property type="project" value="InterPro"/>
</dbReference>
<feature type="binding site" evidence="10">
    <location>
        <position position="550"/>
    </location>
    <ligand>
        <name>Ca(2+)</name>
        <dbReference type="ChEBI" id="CHEBI:29108"/>
        <label>4</label>
    </ligand>
</feature>
<dbReference type="GO" id="GO:0006508">
    <property type="term" value="P:proteolysis"/>
    <property type="evidence" value="ECO:0007669"/>
    <property type="project" value="UniProtKB-KW"/>
</dbReference>
<feature type="compositionally biased region" description="Polar residues" evidence="12">
    <location>
        <begin position="27"/>
        <end position="49"/>
    </location>
</feature>
<evidence type="ECO:0000256" key="7">
    <source>
        <dbReference type="ARBA" id="ARBA00023049"/>
    </source>
</evidence>
<evidence type="ECO:0000313" key="15">
    <source>
        <dbReference type="Proteomes" id="UP001497497"/>
    </source>
</evidence>
<feature type="region of interest" description="Disordered" evidence="12">
    <location>
        <begin position="509"/>
        <end position="539"/>
    </location>
</feature>
<dbReference type="GO" id="GO:0030574">
    <property type="term" value="P:collagen catabolic process"/>
    <property type="evidence" value="ECO:0007669"/>
    <property type="project" value="TreeGrafter"/>
</dbReference>
<sequence length="790" mass="88899">MTVQRGDTLPIHRGPLGRPPVNGCEQEVSTASRARNCSRTLTPYNSRPDTATRDLRKRSRQQGSPDTSRPASDAKARGAGKDRSPKRPRQSTAREEGSTDDMYGFDTEISRTRLGEVETCDRRRIPASRCGHEPLVDTTLPVASPLDSSPLASSPLYQTCIRTRGCKDTHTRDDGVPSCTDDDGQLCEDSVSFAGSPHQGERGRSGASGHGCKLLTRCVRALVLSLCILACVGYPQGRNKDLDKHYKQVQQNTVKYLAQFGYLKGASRETQNLMSQHDLRKAIKALQKAGGIPLTGLTDSRTEELMSKPRCGNMDDFVDDPRGDGEYEGSGFKSRKKRYTTGTSKWPRTNLTFRFVNYTPDMETEITRGLISDALRVWSDATPLSFTEVRDSAADIMIMFASQYHSDGYPFDGKGMVLGHAFFPGNGKGGDTHFDDDENWTANSTDGVDLFMVAAHEFGHALGLAHSGDPSALMYPWYMGFDGKFKLPEDDLRGIISLYGEQNRHLPDKAGVNMIPKSDRATSVPPTDPPKKDKEYILTNPPDPCKSHIDAITVIRTELFLFIGKWFWRMDSRRHIPAPVDIHQFWYGLPKDLLKIDAVFERPDSKIVFFSDDRYWVFNANTPIQSFPPQGRSITEFNIPPDVKKIDAAFVWGYNMRTYLVSGDMYWKMNENNTFVEYDYPRDMRTWKGVPVPLDAAFKDLSGTTIFFQGQDYYEFYDMKMQVKRGYPKSFAKHWLHCPEPQMVEQKSQVTAAAAAQEEEDTETPRNVGPLETFYGALIMVLLLCYRLLT</sequence>
<feature type="repeat" description="Hemopexin" evidence="11">
    <location>
        <begin position="691"/>
        <end position="738"/>
    </location>
</feature>
<feature type="binding site" evidence="10">
    <location>
        <position position="405"/>
    </location>
    <ligand>
        <name>Zn(2+)</name>
        <dbReference type="ChEBI" id="CHEBI:29105"/>
        <label>1</label>
    </ligand>
</feature>
<evidence type="ECO:0000256" key="2">
    <source>
        <dbReference type="ARBA" id="ARBA00022670"/>
    </source>
</evidence>
<evidence type="ECO:0000256" key="11">
    <source>
        <dbReference type="PROSITE-ProRule" id="PRU01011"/>
    </source>
</evidence>
<comment type="caution">
    <text evidence="14">The sequence shown here is derived from an EMBL/GenBank/DDBJ whole genome shotgun (WGS) entry which is preliminary data.</text>
</comment>
<feature type="binding site" evidence="10">
    <location>
        <position position="438"/>
    </location>
    <ligand>
        <name>Ca(2+)</name>
        <dbReference type="ChEBI" id="CHEBI:29108"/>
        <label>1</label>
    </ligand>
</feature>
<feature type="binding site" evidence="10">
    <location>
        <position position="407"/>
    </location>
    <ligand>
        <name>Zn(2+)</name>
        <dbReference type="ChEBI" id="CHEBI:29105"/>
        <label>1</label>
    </ligand>
</feature>
<keyword evidence="6 10" id="KW-0862">Zinc</keyword>
<comment type="similarity">
    <text evidence="1">Belongs to the peptidase M10A family.</text>
</comment>
<evidence type="ECO:0000256" key="10">
    <source>
        <dbReference type="PIRSR" id="PIRSR621190-2"/>
    </source>
</evidence>
<feature type="binding site" evidence="10">
    <location>
        <position position="695"/>
    </location>
    <ligand>
        <name>Ca(2+)</name>
        <dbReference type="ChEBI" id="CHEBI:29108"/>
        <label>4</label>
    </ligand>
</feature>
<dbReference type="Gene3D" id="3.40.390.10">
    <property type="entry name" value="Collagenase (Catalytic Domain)"/>
    <property type="match status" value="1"/>
</dbReference>
<evidence type="ECO:0000256" key="6">
    <source>
        <dbReference type="ARBA" id="ARBA00022833"/>
    </source>
</evidence>
<feature type="binding site" evidence="10">
    <location>
        <position position="412"/>
    </location>
    <ligand>
        <name>Ca(2+)</name>
        <dbReference type="ChEBI" id="CHEBI:29108"/>
        <label>3</label>
    </ligand>
</feature>
<evidence type="ECO:0000256" key="3">
    <source>
        <dbReference type="ARBA" id="ARBA00022723"/>
    </source>
</evidence>
<dbReference type="PRINTS" id="PR00138">
    <property type="entry name" value="MATRIXIN"/>
</dbReference>
<dbReference type="InterPro" id="IPR000585">
    <property type="entry name" value="Hemopexin-like_dom"/>
</dbReference>
<gene>
    <name evidence="14" type="ORF">GSLYS_00014242001</name>
</gene>
<feature type="repeat" description="Hemopexin" evidence="11">
    <location>
        <begin position="643"/>
        <end position="690"/>
    </location>
</feature>
<keyword evidence="15" id="KW-1185">Reference proteome</keyword>
<dbReference type="InterPro" id="IPR036365">
    <property type="entry name" value="PGBD-like_sf"/>
</dbReference>
<dbReference type="Gene3D" id="2.110.10.10">
    <property type="entry name" value="Hemopexin-like domain"/>
    <property type="match status" value="1"/>
</dbReference>
<dbReference type="InterPro" id="IPR024079">
    <property type="entry name" value="MetalloPept_cat_dom_sf"/>
</dbReference>
<dbReference type="CDD" id="cd04278">
    <property type="entry name" value="ZnMc_MMP"/>
    <property type="match status" value="1"/>
</dbReference>
<protein>
    <recommendedName>
        <fullName evidence="13">Peptidase metallopeptidase domain-containing protein</fullName>
    </recommendedName>
</protein>
<proteinExistence type="inferred from homology"/>
<keyword evidence="3 10" id="KW-0479">Metal-binding</keyword>
<dbReference type="GO" id="GO:0008270">
    <property type="term" value="F:zinc ion binding"/>
    <property type="evidence" value="ECO:0007669"/>
    <property type="project" value="InterPro"/>
</dbReference>
<comment type="cofactor">
    <cofactor evidence="10">
        <name>Zn(2+)</name>
        <dbReference type="ChEBI" id="CHEBI:29105"/>
    </cofactor>
    <text evidence="10">Binds 2 Zn(2+) ions per subunit.</text>
</comment>
<dbReference type="InterPro" id="IPR033739">
    <property type="entry name" value="M10A_MMP"/>
</dbReference>
<evidence type="ECO:0000256" key="12">
    <source>
        <dbReference type="SAM" id="MobiDB-lite"/>
    </source>
</evidence>
<feature type="binding site" evidence="10">
    <location>
        <position position="361"/>
    </location>
    <ligand>
        <name>Ca(2+)</name>
        <dbReference type="ChEBI" id="CHEBI:29108"/>
        <label>1</label>
    </ligand>
</feature>
<dbReference type="SMART" id="SM00120">
    <property type="entry name" value="HX"/>
    <property type="match status" value="4"/>
</dbReference>
<feature type="region of interest" description="Disordered" evidence="12">
    <location>
        <begin position="310"/>
        <end position="338"/>
    </location>
</feature>
<feature type="binding site" evidence="10">
    <location>
        <position position="597"/>
    </location>
    <ligand>
        <name>Ca(2+)</name>
        <dbReference type="ChEBI" id="CHEBI:29108"/>
        <label>4</label>
    </ligand>
</feature>
<feature type="region of interest" description="Disordered" evidence="12">
    <location>
        <begin position="1"/>
        <end position="109"/>
    </location>
</feature>
<dbReference type="InterPro" id="IPR001818">
    <property type="entry name" value="Pept_M10_metallopeptidase"/>
</dbReference>
<feature type="binding site" evidence="10">
    <location>
        <position position="460"/>
    </location>
    <ligand>
        <name>Zn(2+)</name>
        <dbReference type="ChEBI" id="CHEBI:29105"/>
        <label>2</label>
        <note>catalytic</note>
    </ligand>
</feature>
<keyword evidence="10" id="KW-0106">Calcium</keyword>
<dbReference type="InterPro" id="IPR018487">
    <property type="entry name" value="Hemopexin-like_repeat"/>
</dbReference>
<feature type="binding site" evidence="10">
    <location>
        <position position="435"/>
    </location>
    <ligand>
        <name>Ca(2+)</name>
        <dbReference type="ChEBI" id="CHEBI:29108"/>
        <label>3</label>
    </ligand>
</feature>
<feature type="binding site" evidence="10">
    <location>
        <position position="552"/>
    </location>
    <ligand>
        <name>Ca(2+)</name>
        <dbReference type="ChEBI" id="CHEBI:29108"/>
        <label>5</label>
    </ligand>
</feature>
<dbReference type="Proteomes" id="UP001497497">
    <property type="component" value="Unassembled WGS sequence"/>
</dbReference>
<feature type="domain" description="Peptidase metallopeptidase" evidence="13">
    <location>
        <begin position="342"/>
        <end position="501"/>
    </location>
</feature>
<feature type="binding site" evidence="10">
    <location>
        <position position="431"/>
    </location>
    <ligand>
        <name>Ca(2+)</name>
        <dbReference type="ChEBI" id="CHEBI:29108"/>
        <label>2</label>
    </ligand>
</feature>
<evidence type="ECO:0000259" key="13">
    <source>
        <dbReference type="SMART" id="SM00235"/>
    </source>
</evidence>
<dbReference type="Pfam" id="PF00413">
    <property type="entry name" value="Peptidase_M10"/>
    <property type="match status" value="1"/>
</dbReference>
<keyword evidence="5" id="KW-0378">Hydrolase</keyword>
<dbReference type="SMART" id="SM00235">
    <property type="entry name" value="ZnMc"/>
    <property type="match status" value="1"/>
</dbReference>
<feature type="binding site" evidence="10">
    <location>
        <position position="413"/>
    </location>
    <ligand>
        <name>Ca(2+)</name>
        <dbReference type="ChEBI" id="CHEBI:29108"/>
        <label>3</label>
    </ligand>
</feature>
<dbReference type="SUPFAM" id="SSF50923">
    <property type="entry name" value="Hemopexin-like domain"/>
    <property type="match status" value="1"/>
</dbReference>
<dbReference type="AlphaFoldDB" id="A0AAV2I347"/>
<dbReference type="EMBL" id="CAXITT010000389">
    <property type="protein sequence ID" value="CAL1540593.1"/>
    <property type="molecule type" value="Genomic_DNA"/>
</dbReference>
<feature type="binding site" evidence="10">
    <location>
        <position position="474"/>
    </location>
    <ligand>
        <name>Zn(2+)</name>
        <dbReference type="ChEBI" id="CHEBI:29105"/>
        <label>2</label>
        <note>catalytic</note>
    </ligand>
</feature>